<reference evidence="1" key="1">
    <citation type="journal article" date="2023" name="G3 (Bethesda)">
        <title>A reference genome for the long-term kleptoplast-retaining sea slug Elysia crispata morphotype clarki.</title>
        <authorList>
            <person name="Eastman K.E."/>
            <person name="Pendleton A.L."/>
            <person name="Shaikh M.A."/>
            <person name="Suttiyut T."/>
            <person name="Ogas R."/>
            <person name="Tomko P."/>
            <person name="Gavelis G."/>
            <person name="Widhalm J.R."/>
            <person name="Wisecaver J.H."/>
        </authorList>
    </citation>
    <scope>NUCLEOTIDE SEQUENCE</scope>
    <source>
        <strain evidence="1">ECLA1</strain>
    </source>
</reference>
<accession>A0AAE0Z451</accession>
<organism evidence="1 2">
    <name type="scientific">Elysia crispata</name>
    <name type="common">lettuce slug</name>
    <dbReference type="NCBI Taxonomy" id="231223"/>
    <lineage>
        <taxon>Eukaryota</taxon>
        <taxon>Metazoa</taxon>
        <taxon>Spiralia</taxon>
        <taxon>Lophotrochozoa</taxon>
        <taxon>Mollusca</taxon>
        <taxon>Gastropoda</taxon>
        <taxon>Heterobranchia</taxon>
        <taxon>Euthyneura</taxon>
        <taxon>Panpulmonata</taxon>
        <taxon>Sacoglossa</taxon>
        <taxon>Placobranchoidea</taxon>
        <taxon>Plakobranchidae</taxon>
        <taxon>Elysia</taxon>
    </lineage>
</organism>
<comment type="caution">
    <text evidence="1">The sequence shown here is derived from an EMBL/GenBank/DDBJ whole genome shotgun (WGS) entry which is preliminary data.</text>
</comment>
<dbReference type="EMBL" id="JAWDGP010004710">
    <property type="protein sequence ID" value="KAK3762427.1"/>
    <property type="molecule type" value="Genomic_DNA"/>
</dbReference>
<gene>
    <name evidence="1" type="ORF">RRG08_009819</name>
</gene>
<dbReference type="Proteomes" id="UP001283361">
    <property type="component" value="Unassembled WGS sequence"/>
</dbReference>
<name>A0AAE0Z451_9GAST</name>
<proteinExistence type="predicted"/>
<evidence type="ECO:0000313" key="1">
    <source>
        <dbReference type="EMBL" id="KAK3762427.1"/>
    </source>
</evidence>
<protein>
    <submittedName>
        <fullName evidence="1">Uncharacterized protein</fullName>
    </submittedName>
</protein>
<keyword evidence="2" id="KW-1185">Reference proteome</keyword>
<evidence type="ECO:0000313" key="2">
    <source>
        <dbReference type="Proteomes" id="UP001283361"/>
    </source>
</evidence>
<sequence length="67" mass="7594">MAKKVIQTITGNYSFAEVSVSYKLVNLYHISVLPIKLWDENSMDFNGNGKVNKQAGLSYTFIFKMTV</sequence>
<dbReference type="AlphaFoldDB" id="A0AAE0Z451"/>